<dbReference type="SUPFAM" id="SSF55729">
    <property type="entry name" value="Acyl-CoA N-acyltransferases (Nat)"/>
    <property type="match status" value="1"/>
</dbReference>
<protein>
    <submittedName>
        <fullName evidence="1">GNAT family N-acetyltransferase</fullName>
    </submittedName>
</protein>
<name>A0ABX1Y7C3_9BACL</name>
<proteinExistence type="predicted"/>
<evidence type="ECO:0000313" key="2">
    <source>
        <dbReference type="Proteomes" id="UP000616779"/>
    </source>
</evidence>
<dbReference type="Proteomes" id="UP000616779">
    <property type="component" value="Unassembled WGS sequence"/>
</dbReference>
<gene>
    <name evidence="1" type="ORF">GC098_36630</name>
</gene>
<accession>A0ABX1Y7C3</accession>
<reference evidence="1 2" key="1">
    <citation type="submission" date="2019-10" db="EMBL/GenBank/DDBJ databases">
        <title>Description of Paenibacillus terrestris sp. nov.</title>
        <authorList>
            <person name="Carlier A."/>
            <person name="Qi S."/>
        </authorList>
    </citation>
    <scope>NUCLEOTIDE SEQUENCE [LARGE SCALE GENOMIC DNA]</scope>
    <source>
        <strain evidence="1 2">LMG 31458</strain>
    </source>
</reference>
<dbReference type="Gene3D" id="3.40.630.30">
    <property type="match status" value="1"/>
</dbReference>
<keyword evidence="2" id="KW-1185">Reference proteome</keyword>
<organism evidence="1 2">
    <name type="scientific">Paenibacillus phytorum</name>
    <dbReference type="NCBI Taxonomy" id="2654977"/>
    <lineage>
        <taxon>Bacteria</taxon>
        <taxon>Bacillati</taxon>
        <taxon>Bacillota</taxon>
        <taxon>Bacilli</taxon>
        <taxon>Bacillales</taxon>
        <taxon>Paenibacillaceae</taxon>
        <taxon>Paenibacillus</taxon>
    </lineage>
</organism>
<evidence type="ECO:0000313" key="1">
    <source>
        <dbReference type="EMBL" id="NOU76827.1"/>
    </source>
</evidence>
<comment type="caution">
    <text evidence="1">The sequence shown here is derived from an EMBL/GenBank/DDBJ whole genome shotgun (WGS) entry which is preliminary data.</text>
</comment>
<dbReference type="InterPro" id="IPR016181">
    <property type="entry name" value="Acyl_CoA_acyltransferase"/>
</dbReference>
<sequence>MIYGKPVKILGVIDLCVSQNTRSQGVASTLLVEIDKFSVGRNIDFILLFADNMTLYLRNGYKLVKNQCKWLKVDNETQITNGIGFEVIDELMIKKVGKIDWSEGELDFLGYLY</sequence>
<dbReference type="EMBL" id="WHOA01000248">
    <property type="protein sequence ID" value="NOU76827.1"/>
    <property type="molecule type" value="Genomic_DNA"/>
</dbReference>